<accession>A0AAV8R7B8</accession>
<dbReference type="InterPro" id="IPR027329">
    <property type="entry name" value="TPX2_C"/>
</dbReference>
<evidence type="ECO:0000256" key="2">
    <source>
        <dbReference type="ARBA" id="ARBA00005885"/>
    </source>
</evidence>
<evidence type="ECO:0000256" key="1">
    <source>
        <dbReference type="ARBA" id="ARBA00004245"/>
    </source>
</evidence>
<dbReference type="AlphaFoldDB" id="A0AAV8R7B8"/>
<comment type="caution">
    <text evidence="9">The sequence shown here is derived from an EMBL/GenBank/DDBJ whole genome shotgun (WGS) entry which is preliminary data.</text>
</comment>
<keyword evidence="4" id="KW-0493">Microtubule</keyword>
<evidence type="ECO:0000256" key="4">
    <source>
        <dbReference type="ARBA" id="ARBA00022701"/>
    </source>
</evidence>
<feature type="compositionally biased region" description="Basic and acidic residues" evidence="7">
    <location>
        <begin position="373"/>
        <end position="386"/>
    </location>
</feature>
<comment type="subcellular location">
    <subcellularLocation>
        <location evidence="1">Cytoplasm</location>
        <location evidence="1">Cytoskeleton</location>
    </subcellularLocation>
</comment>
<evidence type="ECO:0000256" key="6">
    <source>
        <dbReference type="SAM" id="Coils"/>
    </source>
</evidence>
<dbReference type="GO" id="GO:0000226">
    <property type="term" value="P:microtubule cytoskeleton organization"/>
    <property type="evidence" value="ECO:0007669"/>
    <property type="project" value="InterPro"/>
</dbReference>
<evidence type="ECO:0000256" key="3">
    <source>
        <dbReference type="ARBA" id="ARBA00022490"/>
    </source>
</evidence>
<evidence type="ECO:0000313" key="10">
    <source>
        <dbReference type="Proteomes" id="UP001222027"/>
    </source>
</evidence>
<comment type="similarity">
    <text evidence="2">Belongs to the TPX2 family.</text>
</comment>
<feature type="compositionally biased region" description="Polar residues" evidence="7">
    <location>
        <begin position="357"/>
        <end position="372"/>
    </location>
</feature>
<dbReference type="Pfam" id="PF06886">
    <property type="entry name" value="TPX2"/>
    <property type="match status" value="1"/>
</dbReference>
<feature type="region of interest" description="Disordered" evidence="7">
    <location>
        <begin position="355"/>
        <end position="404"/>
    </location>
</feature>
<dbReference type="GO" id="GO:0005874">
    <property type="term" value="C:microtubule"/>
    <property type="evidence" value="ECO:0007669"/>
    <property type="project" value="UniProtKB-KW"/>
</dbReference>
<dbReference type="Proteomes" id="UP001222027">
    <property type="component" value="Unassembled WGS sequence"/>
</dbReference>
<dbReference type="PANTHER" id="PTHR46372">
    <property type="entry name" value="PROTEIN WVD2-LIKE 3"/>
    <property type="match status" value="1"/>
</dbReference>
<dbReference type="GO" id="GO:0008017">
    <property type="term" value="F:microtubule binding"/>
    <property type="evidence" value="ECO:0007669"/>
    <property type="project" value="InterPro"/>
</dbReference>
<protein>
    <recommendedName>
        <fullName evidence="8">TPX2 C-terminal domain-containing protein</fullName>
    </recommendedName>
</protein>
<dbReference type="InterPro" id="IPR044806">
    <property type="entry name" value="WVD2/WDL1-4"/>
</dbReference>
<feature type="compositionally biased region" description="Polar residues" evidence="7">
    <location>
        <begin position="394"/>
        <end position="404"/>
    </location>
</feature>
<feature type="region of interest" description="Disordered" evidence="7">
    <location>
        <begin position="1"/>
        <end position="33"/>
    </location>
</feature>
<feature type="region of interest" description="Disordered" evidence="7">
    <location>
        <begin position="292"/>
        <end position="337"/>
    </location>
</feature>
<evidence type="ECO:0000256" key="7">
    <source>
        <dbReference type="SAM" id="MobiDB-lite"/>
    </source>
</evidence>
<proteinExistence type="inferred from homology"/>
<feature type="region of interest" description="Disordered" evidence="7">
    <location>
        <begin position="173"/>
        <end position="192"/>
    </location>
</feature>
<evidence type="ECO:0000259" key="8">
    <source>
        <dbReference type="Pfam" id="PF06886"/>
    </source>
</evidence>
<evidence type="ECO:0000256" key="5">
    <source>
        <dbReference type="ARBA" id="ARBA00023212"/>
    </source>
</evidence>
<gene>
    <name evidence="9" type="ORF">OPV22_010390</name>
</gene>
<keyword evidence="3" id="KW-0963">Cytoplasm</keyword>
<organism evidence="9 10">
    <name type="scientific">Ensete ventricosum</name>
    <name type="common">Abyssinian banana</name>
    <name type="synonym">Musa ensete</name>
    <dbReference type="NCBI Taxonomy" id="4639"/>
    <lineage>
        <taxon>Eukaryota</taxon>
        <taxon>Viridiplantae</taxon>
        <taxon>Streptophyta</taxon>
        <taxon>Embryophyta</taxon>
        <taxon>Tracheophyta</taxon>
        <taxon>Spermatophyta</taxon>
        <taxon>Magnoliopsida</taxon>
        <taxon>Liliopsida</taxon>
        <taxon>Zingiberales</taxon>
        <taxon>Musaceae</taxon>
        <taxon>Ensete</taxon>
    </lineage>
</organism>
<dbReference type="EMBL" id="JAQQAF010000003">
    <property type="protein sequence ID" value="KAJ8499838.1"/>
    <property type="molecule type" value="Genomic_DNA"/>
</dbReference>
<reference evidence="9 10" key="1">
    <citation type="submission" date="2022-12" db="EMBL/GenBank/DDBJ databases">
        <title>Chromosome-scale assembly of the Ensete ventricosum genome.</title>
        <authorList>
            <person name="Dussert Y."/>
            <person name="Stocks J."/>
            <person name="Wendawek A."/>
            <person name="Woldeyes F."/>
            <person name="Nichols R.A."/>
            <person name="Borrell J.S."/>
        </authorList>
    </citation>
    <scope>NUCLEOTIDE SEQUENCE [LARGE SCALE GENOMIC DNA]</scope>
    <source>
        <strain evidence="10">cv. Maze</strain>
        <tissue evidence="9">Seeds</tissue>
    </source>
</reference>
<evidence type="ECO:0000313" key="9">
    <source>
        <dbReference type="EMBL" id="KAJ8499838.1"/>
    </source>
</evidence>
<keyword evidence="10" id="KW-1185">Reference proteome</keyword>
<keyword evidence="6" id="KW-0175">Coiled coil</keyword>
<feature type="compositionally biased region" description="Basic and acidic residues" evidence="7">
    <location>
        <begin position="1"/>
        <end position="11"/>
    </location>
</feature>
<keyword evidence="5" id="KW-0206">Cytoskeleton</keyword>
<feature type="compositionally biased region" description="Basic and acidic residues" evidence="7">
    <location>
        <begin position="324"/>
        <end position="334"/>
    </location>
</feature>
<feature type="region of interest" description="Disordered" evidence="7">
    <location>
        <begin position="48"/>
        <end position="74"/>
    </location>
</feature>
<feature type="domain" description="TPX2 C-terminal" evidence="8">
    <location>
        <begin position="235"/>
        <end position="304"/>
    </location>
</feature>
<feature type="compositionally biased region" description="Polar residues" evidence="7">
    <location>
        <begin position="179"/>
        <end position="192"/>
    </location>
</feature>
<feature type="coiled-coil region" evidence="6">
    <location>
        <begin position="242"/>
        <end position="284"/>
    </location>
</feature>
<name>A0AAV8R7B8_ENSVE</name>
<dbReference type="PANTHER" id="PTHR46372:SF2">
    <property type="entry name" value="PROTEIN WVD2-LIKE 3"/>
    <property type="match status" value="1"/>
</dbReference>
<sequence>MDGLVESRRWGPETGTGGFVRRGGREDVETPPLADGVKIGAAIKGRSSRGTCCSRARGGGGTRGKGTKGKEPSQKELQISRIGVGAVTVLWVRRLQKYHWMKKVIVLSDITPMGMTEKYKDQKSLDQKSATANSANATVLSDHTVCQTCSAANKKHGCGVECAFVSEAAANGDKHPNEDIQSANSQKKAQSYSVLASQKPLHPDNVMHRDEEDYCSVASSYPSLNLYFLMAIAPTFRLSERAERRKEFYSKLEEKHQALEAQKLQCETRTREEQEAALKQLRKNMTFRATPMPTFYHEGPPPKVELKKVPPTRAKSPKLGRRKSCGDASHRAEGDNCSGGCGRLQRRSLGAYKDATNKFQNSPKNRSATTTKEGNKSMREYSKPDVSKVAVQDTIGTTEQANAC</sequence>